<keyword evidence="2" id="KW-1185">Reference proteome</keyword>
<accession>A0A226N6I2</accession>
<reference evidence="1 2" key="1">
    <citation type="submission" date="2016-07" db="EMBL/GenBank/DDBJ databases">
        <title>Disparate Historic Effective Population Sizes Predicted by Modern Levels of Genome Diversity for the Scaled Quail (Callipepla squamata) and the Northern Bobwhite (Colinus virginianus): Inferences from First and Second Generation Draft Genome Assemblies for Sympatric New World Quail.</title>
        <authorList>
            <person name="Oldeschulte D.L."/>
            <person name="Halley Y.A."/>
            <person name="Bhattarai E.K."/>
            <person name="Brashear W.A."/>
            <person name="Hill J."/>
            <person name="Metz R.P."/>
            <person name="Johnson C.D."/>
            <person name="Rollins D."/>
            <person name="Peterson M.J."/>
            <person name="Bickhart D.M."/>
            <person name="Decker J.E."/>
            <person name="Seabury C.M."/>
        </authorList>
    </citation>
    <scope>NUCLEOTIDE SEQUENCE [LARGE SCALE GENOMIC DNA]</scope>
    <source>
        <strain evidence="1 2">Texas</strain>
        <tissue evidence="1">Leg muscle</tissue>
    </source>
</reference>
<protein>
    <submittedName>
        <fullName evidence="1">Uncharacterized protein</fullName>
    </submittedName>
</protein>
<evidence type="ECO:0000313" key="1">
    <source>
        <dbReference type="EMBL" id="OXB63098.1"/>
    </source>
</evidence>
<sequence length="222" mass="23364">MLSSQQHSILTIKDLLDNGFVAGSFGHAHFSPVCSYYLDSSSAPRQSTWELLPDADTTRGNSACVATQSVGSGVRAGRGSSDLSFFSFCKSPSGPAVFDLSAVPCELPAGPDCSLDVASRNTSTPCKARRCLKESTELLSDLPSPGKPPAPRWEISEIKPPLDASLDVSFAGCSKLDVSLLGTPVVVPAAWPRRHVALPHEVQLGDVEPGSVLLHQAPGPGW</sequence>
<dbReference type="AlphaFoldDB" id="A0A226N6I2"/>
<organism evidence="1 2">
    <name type="scientific">Callipepla squamata</name>
    <name type="common">Scaled quail</name>
    <dbReference type="NCBI Taxonomy" id="9009"/>
    <lineage>
        <taxon>Eukaryota</taxon>
        <taxon>Metazoa</taxon>
        <taxon>Chordata</taxon>
        <taxon>Craniata</taxon>
        <taxon>Vertebrata</taxon>
        <taxon>Euteleostomi</taxon>
        <taxon>Archelosauria</taxon>
        <taxon>Archosauria</taxon>
        <taxon>Dinosauria</taxon>
        <taxon>Saurischia</taxon>
        <taxon>Theropoda</taxon>
        <taxon>Coelurosauria</taxon>
        <taxon>Aves</taxon>
        <taxon>Neognathae</taxon>
        <taxon>Galloanserae</taxon>
        <taxon>Galliformes</taxon>
        <taxon>Odontophoridae</taxon>
        <taxon>Callipepla</taxon>
    </lineage>
</organism>
<comment type="caution">
    <text evidence="1">The sequence shown here is derived from an EMBL/GenBank/DDBJ whole genome shotgun (WGS) entry which is preliminary data.</text>
</comment>
<dbReference type="OrthoDB" id="9888638at2759"/>
<evidence type="ECO:0000313" key="2">
    <source>
        <dbReference type="Proteomes" id="UP000198323"/>
    </source>
</evidence>
<dbReference type="Proteomes" id="UP000198323">
    <property type="component" value="Unassembled WGS sequence"/>
</dbReference>
<name>A0A226N6I2_CALSU</name>
<dbReference type="EMBL" id="MCFN01000182">
    <property type="protein sequence ID" value="OXB63098.1"/>
    <property type="molecule type" value="Genomic_DNA"/>
</dbReference>
<proteinExistence type="predicted"/>
<gene>
    <name evidence="1" type="ORF">ASZ78_005441</name>
</gene>